<keyword evidence="2" id="KW-1133">Transmembrane helix</keyword>
<feature type="transmembrane region" description="Helical" evidence="2">
    <location>
        <begin position="6"/>
        <end position="28"/>
    </location>
</feature>
<dbReference type="AlphaFoldDB" id="A0A098YSF1"/>
<feature type="coiled-coil region" evidence="1">
    <location>
        <begin position="31"/>
        <end position="162"/>
    </location>
</feature>
<protein>
    <submittedName>
        <fullName evidence="3">Uncharacterized protein</fullName>
    </submittedName>
</protein>
<dbReference type="Proteomes" id="UP000029723">
    <property type="component" value="Unassembled WGS sequence"/>
</dbReference>
<keyword evidence="2" id="KW-0812">Transmembrane</keyword>
<evidence type="ECO:0000313" key="4">
    <source>
        <dbReference type="Proteomes" id="UP000029723"/>
    </source>
</evidence>
<keyword evidence="1" id="KW-0175">Coiled coil</keyword>
<accession>A0A098YSF1</accession>
<evidence type="ECO:0000313" key="3">
    <source>
        <dbReference type="EMBL" id="KGI22172.1"/>
    </source>
</evidence>
<comment type="caution">
    <text evidence="3">The sequence shown here is derived from an EMBL/GenBank/DDBJ whole genome shotgun (WGS) entry which is preliminary data.</text>
</comment>
<dbReference type="OrthoDB" id="1115172at2"/>
<sequence length="290" mass="32785">MTKKVVIPILVFIILLLAGVGILTYYLFEQKEQNKEMQALAELDKKEMENEYQRFANQYSEMKTQISNDSIIAQLTKEQERTQQLLNELRQVKSNDAREIARLKRELATVRAVLRSYVLEIDSLNRLNQNLTAENTRIKGEYEAANRQIEGLSTEKQNLSEKVAIAAQLDAININMSLRDKRDRSTSKMKKAKTLQVDFSIAKNVTATNGMRTLYVRIVSPTGTVLGGAGTFPYENKNLQASMKKTVEYGGAQTNVTTYWNIDQALVAGSYQVSIFAEGNMIGSRSFTFN</sequence>
<evidence type="ECO:0000256" key="1">
    <source>
        <dbReference type="SAM" id="Coils"/>
    </source>
</evidence>
<keyword evidence="2" id="KW-0472">Membrane</keyword>
<name>A0A098YSF1_9BACT</name>
<dbReference type="RefSeq" id="WP_036927239.1">
    <property type="nucleotide sequence ID" value="NZ_JRPQ01000081.1"/>
</dbReference>
<reference evidence="3 4" key="1">
    <citation type="submission" date="2014-07" db="EMBL/GenBank/DDBJ databases">
        <authorList>
            <person name="McCorrison J."/>
            <person name="Sanka R."/>
            <person name="Torralba M."/>
            <person name="Gillis M."/>
            <person name="Haft D.H."/>
            <person name="Methe B."/>
            <person name="Sutton G."/>
            <person name="Nelson K.E."/>
        </authorList>
    </citation>
    <scope>NUCLEOTIDE SEQUENCE [LARGE SCALE GENOMIC DNA]</scope>
    <source>
        <strain evidence="3 4">S9-PR14</strain>
    </source>
</reference>
<organism evidence="3 4">
    <name type="scientific">Hoylesella timonensis S9-PR14</name>
    <dbReference type="NCBI Taxonomy" id="1401062"/>
    <lineage>
        <taxon>Bacteria</taxon>
        <taxon>Pseudomonadati</taxon>
        <taxon>Bacteroidota</taxon>
        <taxon>Bacteroidia</taxon>
        <taxon>Bacteroidales</taxon>
        <taxon>Prevotellaceae</taxon>
        <taxon>Hoylesella</taxon>
    </lineage>
</organism>
<gene>
    <name evidence="3" type="ORF">HMPREF9304_05925</name>
</gene>
<proteinExistence type="predicted"/>
<dbReference type="EMBL" id="JRPQ01000081">
    <property type="protein sequence ID" value="KGI22172.1"/>
    <property type="molecule type" value="Genomic_DNA"/>
</dbReference>
<evidence type="ECO:0000256" key="2">
    <source>
        <dbReference type="SAM" id="Phobius"/>
    </source>
</evidence>